<evidence type="ECO:0000256" key="5">
    <source>
        <dbReference type="ARBA" id="ARBA00023004"/>
    </source>
</evidence>
<dbReference type="RefSeq" id="WP_065246515.1">
    <property type="nucleotide sequence ID" value="NZ_LZDL01000027.1"/>
</dbReference>
<keyword evidence="7" id="KW-0051">Antiviral defense</keyword>
<dbReference type="Proteomes" id="UP000092611">
    <property type="component" value="Unassembled WGS sequence"/>
</dbReference>
<keyword evidence="6" id="KW-0411">Iron-sulfur</keyword>
<evidence type="ECO:0000256" key="7">
    <source>
        <dbReference type="ARBA" id="ARBA00023118"/>
    </source>
</evidence>
<accession>A0A1B8PDY4</accession>
<evidence type="ECO:0000313" key="11">
    <source>
        <dbReference type="Proteomes" id="UP000092611"/>
    </source>
</evidence>
<dbReference type="OrthoDB" id="9792276at2"/>
<dbReference type="InterPro" id="IPR013785">
    <property type="entry name" value="Aldolase_TIM"/>
</dbReference>
<dbReference type="InterPro" id="IPR058240">
    <property type="entry name" value="rSAM_sf"/>
</dbReference>
<dbReference type="EMBL" id="LZDL01000027">
    <property type="protein sequence ID" value="OBX46155.1"/>
    <property type="molecule type" value="Genomic_DNA"/>
</dbReference>
<dbReference type="GO" id="GO:0003824">
    <property type="term" value="F:catalytic activity"/>
    <property type="evidence" value="ECO:0007669"/>
    <property type="project" value="InterPro"/>
</dbReference>
<dbReference type="GO" id="GO:0051607">
    <property type="term" value="P:defense response to virus"/>
    <property type="evidence" value="ECO:0007669"/>
    <property type="project" value="UniProtKB-KW"/>
</dbReference>
<organism evidence="10 11">
    <name type="scientific">Haemophilus haemolyticus</name>
    <dbReference type="NCBI Taxonomy" id="726"/>
    <lineage>
        <taxon>Bacteria</taxon>
        <taxon>Pseudomonadati</taxon>
        <taxon>Pseudomonadota</taxon>
        <taxon>Gammaproteobacteria</taxon>
        <taxon>Pasteurellales</taxon>
        <taxon>Pasteurellaceae</taxon>
        <taxon>Haemophilus</taxon>
    </lineage>
</organism>
<gene>
    <name evidence="10" type="ORF">A9Z62_02655</name>
</gene>
<evidence type="ECO:0000256" key="8">
    <source>
        <dbReference type="ARBA" id="ARBA00039667"/>
    </source>
</evidence>
<comment type="cofactor">
    <cofactor evidence="1">
        <name>[4Fe-4S] cluster</name>
        <dbReference type="ChEBI" id="CHEBI:49883"/>
    </cofactor>
</comment>
<evidence type="ECO:0000313" key="10">
    <source>
        <dbReference type="EMBL" id="OBX46155.1"/>
    </source>
</evidence>
<dbReference type="Pfam" id="PF04055">
    <property type="entry name" value="Radical_SAM"/>
    <property type="match status" value="1"/>
</dbReference>
<dbReference type="InterPro" id="IPR051196">
    <property type="entry name" value="RSAD2/Viperin_antiviral"/>
</dbReference>
<keyword evidence="4" id="KW-0479">Metal-binding</keyword>
<evidence type="ECO:0000256" key="2">
    <source>
        <dbReference type="ARBA" id="ARBA00022485"/>
    </source>
</evidence>
<name>A0A1B8PDY4_HAEHA</name>
<comment type="caution">
    <text evidence="10">The sequence shown here is derived from an EMBL/GenBank/DDBJ whole genome shotgun (WGS) entry which is preliminary data.</text>
</comment>
<dbReference type="SFLD" id="SFLDG01088">
    <property type="entry name" value="antiviral_proteins"/>
    <property type="match status" value="1"/>
</dbReference>
<proteinExistence type="predicted"/>
<dbReference type="GO" id="GO:0046872">
    <property type="term" value="F:metal ion binding"/>
    <property type="evidence" value="ECO:0007669"/>
    <property type="project" value="UniProtKB-KW"/>
</dbReference>
<dbReference type="NCBIfam" id="NF038283">
    <property type="entry name" value="viperin_w_prok"/>
    <property type="match status" value="1"/>
</dbReference>
<dbReference type="GO" id="GO:0051539">
    <property type="term" value="F:4 iron, 4 sulfur cluster binding"/>
    <property type="evidence" value="ECO:0007669"/>
    <property type="project" value="UniProtKB-KW"/>
</dbReference>
<dbReference type="PANTHER" id="PTHR21339:SF0">
    <property type="entry name" value="S-ADENOSYLMETHIONINE-DEPENDENT NUCLEOTIDE DEHYDRATASE RSAD2"/>
    <property type="match status" value="1"/>
</dbReference>
<dbReference type="InterPro" id="IPR007197">
    <property type="entry name" value="rSAM"/>
</dbReference>
<dbReference type="SFLD" id="SFLDS00029">
    <property type="entry name" value="Radical_SAM"/>
    <property type="match status" value="1"/>
</dbReference>
<evidence type="ECO:0000256" key="1">
    <source>
        <dbReference type="ARBA" id="ARBA00001966"/>
    </source>
</evidence>
<keyword evidence="2" id="KW-0004">4Fe-4S</keyword>
<dbReference type="SUPFAM" id="SSF102114">
    <property type="entry name" value="Radical SAM enzymes"/>
    <property type="match status" value="1"/>
</dbReference>
<keyword evidence="5" id="KW-0408">Iron</keyword>
<dbReference type="SFLD" id="SFLDG01067">
    <property type="entry name" value="SPASM/twitch_domain_containing"/>
    <property type="match status" value="1"/>
</dbReference>
<feature type="domain" description="Radical SAM core" evidence="9">
    <location>
        <begin position="10"/>
        <end position="172"/>
    </location>
</feature>
<protein>
    <recommendedName>
        <fullName evidence="8">S-adenosylmethionine-dependent nucleotide dehydratase</fullName>
    </recommendedName>
</protein>
<dbReference type="Gene3D" id="3.20.20.70">
    <property type="entry name" value="Aldolase class I"/>
    <property type="match status" value="1"/>
</dbReference>
<dbReference type="CDD" id="cd01335">
    <property type="entry name" value="Radical_SAM"/>
    <property type="match status" value="1"/>
</dbReference>
<dbReference type="AlphaFoldDB" id="A0A1B8PDY4"/>
<evidence type="ECO:0000256" key="3">
    <source>
        <dbReference type="ARBA" id="ARBA00022691"/>
    </source>
</evidence>
<evidence type="ECO:0000256" key="4">
    <source>
        <dbReference type="ARBA" id="ARBA00022723"/>
    </source>
</evidence>
<reference evidence="10 11" key="1">
    <citation type="submission" date="2016-06" db="EMBL/GenBank/DDBJ databases">
        <title>Draft genome of Haemophilus haemolyticus CCUG 24149.</title>
        <authorList>
            <person name="Engstrom-Jakobsson H."/>
            <person name="Salva-Serra F."/>
            <person name="Thorell K."/>
            <person name="Gonzales-Siles L."/>
            <person name="Karlsson R."/>
            <person name="Boulund F."/>
            <person name="Engstrand L."/>
            <person name="Kristiansson E."/>
            <person name="Moore E."/>
        </authorList>
    </citation>
    <scope>NUCLEOTIDE SEQUENCE [LARGE SCALE GENOMIC DNA]</scope>
    <source>
        <strain evidence="10 11">CCUG 24149</strain>
    </source>
</reference>
<keyword evidence="3" id="KW-0949">S-adenosyl-L-methionine</keyword>
<sequence>MNELVINWHITEACNFKCQYCFAKWQKPCKKELLHFDNEVSQLIEQFQTLLPLINHKYQSHFEQIRLNLVGGETFLYRSAIKNIIMQAKKHNMILSAITNGSKLTPELNQIIANQFKMIGFSIDSIKDNTNLLIGRQTDNKAIDYQLLLRNIEIIRSINPTIQIKINTVVNKHNYSESLSEFISQVKPTKWKIFKVLPIMNDALSINDQQFHYFLENHRQFENIISAENNEEMTHSYLMVDPSGRFFQNIEQQTGYQYSEPILSVGIEKAFQQIPFEIVKFLHRYH</sequence>
<evidence type="ECO:0000256" key="6">
    <source>
        <dbReference type="ARBA" id="ARBA00023014"/>
    </source>
</evidence>
<dbReference type="PANTHER" id="PTHR21339">
    <property type="entry name" value="RADICAL S-ADENOSYL METHIONINE DOMAIN-CONTAINING PROTEIN 2"/>
    <property type="match status" value="1"/>
</dbReference>
<evidence type="ECO:0000259" key="9">
    <source>
        <dbReference type="Pfam" id="PF04055"/>
    </source>
</evidence>